<comment type="caution">
    <text evidence="4">The sequence shown here is derived from an EMBL/GenBank/DDBJ whole genome shotgun (WGS) entry which is preliminary data.</text>
</comment>
<dbReference type="InterPro" id="IPR051796">
    <property type="entry name" value="ISF_SsuE-like"/>
</dbReference>
<dbReference type="RefSeq" id="WP_138551655.1">
    <property type="nucleotide sequence ID" value="NZ_PNCH01000028.1"/>
</dbReference>
<dbReference type="Proteomes" id="UP000310249">
    <property type="component" value="Unassembled WGS sequence"/>
</dbReference>
<evidence type="ECO:0000256" key="1">
    <source>
        <dbReference type="ARBA" id="ARBA00022630"/>
    </source>
</evidence>
<dbReference type="InterPro" id="IPR029039">
    <property type="entry name" value="Flavoprotein-like_sf"/>
</dbReference>
<accession>A0A5S3WK38</accession>
<proteinExistence type="predicted"/>
<dbReference type="GO" id="GO:0016491">
    <property type="term" value="F:oxidoreductase activity"/>
    <property type="evidence" value="ECO:0007669"/>
    <property type="project" value="InterPro"/>
</dbReference>
<organism evidence="4 5">
    <name type="scientific">Pseudoalteromonas rubra</name>
    <dbReference type="NCBI Taxonomy" id="43658"/>
    <lineage>
        <taxon>Bacteria</taxon>
        <taxon>Pseudomonadati</taxon>
        <taxon>Pseudomonadota</taxon>
        <taxon>Gammaproteobacteria</taxon>
        <taxon>Alteromonadales</taxon>
        <taxon>Pseudoalteromonadaceae</taxon>
        <taxon>Pseudoalteromonas</taxon>
    </lineage>
</organism>
<reference evidence="4 5" key="1">
    <citation type="submission" date="2018-01" db="EMBL/GenBank/DDBJ databases">
        <authorList>
            <person name="Paulsen S."/>
            <person name="Gram L.K."/>
        </authorList>
    </citation>
    <scope>NUCLEOTIDE SEQUENCE [LARGE SCALE GENOMIC DNA]</scope>
    <source>
        <strain evidence="4 5">S2676</strain>
    </source>
</reference>
<evidence type="ECO:0000259" key="3">
    <source>
        <dbReference type="Pfam" id="PF03358"/>
    </source>
</evidence>
<dbReference type="OrthoDB" id="9805976at2"/>
<name>A0A5S3WK38_9GAMM</name>
<dbReference type="AlphaFoldDB" id="A0A5S3WK38"/>
<keyword evidence="1" id="KW-0285">Flavoprotein</keyword>
<dbReference type="SUPFAM" id="SSF52218">
    <property type="entry name" value="Flavoproteins"/>
    <property type="match status" value="1"/>
</dbReference>
<sequence length="153" mass="18050">MKSVILYSSSKKYGNTAHSVQTLAPELQADCIYLDDYEINDYCYNHTNSDDGFRTLFRRLLNYDHIVFASPVYWYAMTPRMKAFFDRITEFMDDEALQPELRKLRNKRFSILSNSIKGAAPKCFIEVFQRTCEYLGMICHSQIHHQYPFEGDK</sequence>
<dbReference type="InterPro" id="IPR005025">
    <property type="entry name" value="FMN_Rdtase-like_dom"/>
</dbReference>
<feature type="domain" description="NADPH-dependent FMN reductase-like" evidence="3">
    <location>
        <begin position="1"/>
        <end position="115"/>
    </location>
</feature>
<dbReference type="EMBL" id="PNCI01000030">
    <property type="protein sequence ID" value="TMP27761.1"/>
    <property type="molecule type" value="Genomic_DNA"/>
</dbReference>
<gene>
    <name evidence="4" type="ORF">CWB99_13805</name>
</gene>
<protein>
    <submittedName>
        <fullName evidence="4">FMN reductase</fullName>
    </submittedName>
</protein>
<keyword evidence="2" id="KW-0288">FMN</keyword>
<evidence type="ECO:0000256" key="2">
    <source>
        <dbReference type="ARBA" id="ARBA00022643"/>
    </source>
</evidence>
<evidence type="ECO:0000313" key="5">
    <source>
        <dbReference type="Proteomes" id="UP000310249"/>
    </source>
</evidence>
<evidence type="ECO:0000313" key="4">
    <source>
        <dbReference type="EMBL" id="TMP27761.1"/>
    </source>
</evidence>
<dbReference type="Gene3D" id="3.40.50.360">
    <property type="match status" value="1"/>
</dbReference>
<dbReference type="PANTHER" id="PTHR43278">
    <property type="entry name" value="NAD(P)H-DEPENDENT FMN-CONTAINING OXIDOREDUCTASE YWQN-RELATED"/>
    <property type="match status" value="1"/>
</dbReference>
<reference evidence="5" key="2">
    <citation type="submission" date="2019-06" db="EMBL/GenBank/DDBJ databases">
        <title>Co-occurence of chitin degradation, pigmentation and bioactivity in marine Pseudoalteromonas.</title>
        <authorList>
            <person name="Sonnenschein E.C."/>
            <person name="Bech P.K."/>
        </authorList>
    </citation>
    <scope>NUCLEOTIDE SEQUENCE [LARGE SCALE GENOMIC DNA]</scope>
    <source>
        <strain evidence="5">S2676</strain>
    </source>
</reference>
<dbReference type="PANTHER" id="PTHR43278:SF4">
    <property type="entry name" value="NAD(P)H-DEPENDENT FMN-CONTAINING OXIDOREDUCTASE YWQN-RELATED"/>
    <property type="match status" value="1"/>
</dbReference>
<dbReference type="Pfam" id="PF03358">
    <property type="entry name" value="FMN_red"/>
    <property type="match status" value="1"/>
</dbReference>